<protein>
    <submittedName>
        <fullName evidence="2">Uncharacterized protein</fullName>
    </submittedName>
</protein>
<keyword evidence="1" id="KW-0472">Membrane</keyword>
<reference evidence="2" key="1">
    <citation type="submission" date="2021-02" db="EMBL/GenBank/DDBJ databases">
        <authorList>
            <person name="Nowell W R."/>
        </authorList>
    </citation>
    <scope>NUCLEOTIDE SEQUENCE</scope>
</reference>
<gene>
    <name evidence="2" type="ORF">GPM918_LOCUS9174</name>
    <name evidence="3" type="ORF">OVA965_LOCUS12676</name>
    <name evidence="4" type="ORF">SRO942_LOCUS9175</name>
    <name evidence="5" type="ORF">TMI583_LOCUS12680</name>
</gene>
<dbReference type="EMBL" id="CAJNOQ010001676">
    <property type="protein sequence ID" value="CAF0911546.1"/>
    <property type="molecule type" value="Genomic_DNA"/>
</dbReference>
<dbReference type="Proteomes" id="UP000682733">
    <property type="component" value="Unassembled WGS sequence"/>
</dbReference>
<sequence length="400" mass="45452">MKRNRRKLNDHTSVINSIVNRVCDTNDTCSTEENDGNEYMKQRTKRKYKRQYFSRRKLNNAILTIPARISRMKIENVIYRNAVPMSTNRTPTVERLLTPCISFHQKEQSSFSSPTLSSTESLLLYSIMSLNKQPSEVDSLTPLTNIDCISNTQQTNALTLVSDMETWRTNYNSVQQQQQSVIPIIPADDLTSISISDTLHSFTLNSGEFLLSHEKINTSASSTAKILQKKSEQKSSKNKQTISTLKHLNKRKRDILSLPTLKPVQYKTSSVSHLSTTCVCSTNDKQQALESITGMRSVVFSALPDNEDNHPQKQQQQENSYDHFSINVEDYRLVEGTSKHLNSKPYSSMMDKNDTTPVHVRQTDLSRSVDLTNISSTFKVFISVVTILLIGCVFIIVWLV</sequence>
<dbReference type="Proteomes" id="UP000681722">
    <property type="component" value="Unassembled WGS sequence"/>
</dbReference>
<feature type="transmembrane region" description="Helical" evidence="1">
    <location>
        <begin position="380"/>
        <end position="399"/>
    </location>
</feature>
<dbReference type="EMBL" id="CAJNOK010005145">
    <property type="protein sequence ID" value="CAF0961811.1"/>
    <property type="molecule type" value="Genomic_DNA"/>
</dbReference>
<keyword evidence="1" id="KW-0812">Transmembrane</keyword>
<evidence type="ECO:0000313" key="6">
    <source>
        <dbReference type="Proteomes" id="UP000663829"/>
    </source>
</evidence>
<evidence type="ECO:0000313" key="5">
    <source>
        <dbReference type="EMBL" id="CAF3734574.1"/>
    </source>
</evidence>
<evidence type="ECO:0000256" key="1">
    <source>
        <dbReference type="SAM" id="Phobius"/>
    </source>
</evidence>
<comment type="caution">
    <text evidence="2">The sequence shown here is derived from an EMBL/GenBank/DDBJ whole genome shotgun (WGS) entry which is preliminary data.</text>
</comment>
<evidence type="ECO:0000313" key="4">
    <source>
        <dbReference type="EMBL" id="CAF3692561.1"/>
    </source>
</evidence>
<accession>A0A814AGJ1</accession>
<evidence type="ECO:0000313" key="2">
    <source>
        <dbReference type="EMBL" id="CAF0911546.1"/>
    </source>
</evidence>
<dbReference type="EMBL" id="CAJOBA010005150">
    <property type="protein sequence ID" value="CAF3734574.1"/>
    <property type="molecule type" value="Genomic_DNA"/>
</dbReference>
<dbReference type="AlphaFoldDB" id="A0A814AGJ1"/>
<dbReference type="Proteomes" id="UP000663829">
    <property type="component" value="Unassembled WGS sequence"/>
</dbReference>
<name>A0A814AGJ1_9BILA</name>
<keyword evidence="1" id="KW-1133">Transmembrane helix</keyword>
<proteinExistence type="predicted"/>
<evidence type="ECO:0000313" key="3">
    <source>
        <dbReference type="EMBL" id="CAF0961811.1"/>
    </source>
</evidence>
<dbReference type="Proteomes" id="UP000677228">
    <property type="component" value="Unassembled WGS sequence"/>
</dbReference>
<organism evidence="2 6">
    <name type="scientific">Didymodactylos carnosus</name>
    <dbReference type="NCBI Taxonomy" id="1234261"/>
    <lineage>
        <taxon>Eukaryota</taxon>
        <taxon>Metazoa</taxon>
        <taxon>Spiralia</taxon>
        <taxon>Gnathifera</taxon>
        <taxon>Rotifera</taxon>
        <taxon>Eurotatoria</taxon>
        <taxon>Bdelloidea</taxon>
        <taxon>Philodinida</taxon>
        <taxon>Philodinidae</taxon>
        <taxon>Didymodactylos</taxon>
    </lineage>
</organism>
<dbReference type="EMBL" id="CAJOBC010001676">
    <property type="protein sequence ID" value="CAF3692561.1"/>
    <property type="molecule type" value="Genomic_DNA"/>
</dbReference>
<keyword evidence="6" id="KW-1185">Reference proteome</keyword>